<protein>
    <submittedName>
        <fullName evidence="1">Uncharacterized protein</fullName>
    </submittedName>
</protein>
<dbReference type="OrthoDB" id="2937157at2"/>
<gene>
    <name evidence="1" type="ORF">N780_11565</name>
</gene>
<dbReference type="Proteomes" id="UP000030153">
    <property type="component" value="Unassembled WGS sequence"/>
</dbReference>
<evidence type="ECO:0000313" key="2">
    <source>
        <dbReference type="Proteomes" id="UP000030153"/>
    </source>
</evidence>
<dbReference type="eggNOG" id="ENOG5031ZY7">
    <property type="taxonomic scope" value="Bacteria"/>
</dbReference>
<name>A0A0A2V2E0_9BACI</name>
<dbReference type="RefSeq" id="WP_036778979.1">
    <property type="nucleotide sequence ID" value="NZ_AVBG01000001.1"/>
</dbReference>
<organism evidence="1 2">
    <name type="scientific">Pontibacillus chungwhensis BH030062</name>
    <dbReference type="NCBI Taxonomy" id="1385513"/>
    <lineage>
        <taxon>Bacteria</taxon>
        <taxon>Bacillati</taxon>
        <taxon>Bacillota</taxon>
        <taxon>Bacilli</taxon>
        <taxon>Bacillales</taxon>
        <taxon>Bacillaceae</taxon>
        <taxon>Pontibacillus</taxon>
    </lineage>
</organism>
<proteinExistence type="predicted"/>
<accession>A0A0A2V2E0</accession>
<reference evidence="1 2" key="1">
    <citation type="submission" date="2013-08" db="EMBL/GenBank/DDBJ databases">
        <title>Genome of Pontibacillus chungwhensis.</title>
        <authorList>
            <person name="Wang Q."/>
            <person name="Wang G."/>
        </authorList>
    </citation>
    <scope>NUCLEOTIDE SEQUENCE [LARGE SCALE GENOMIC DNA]</scope>
    <source>
        <strain evidence="1 2">BH030062</strain>
    </source>
</reference>
<keyword evidence="2" id="KW-1185">Reference proteome</keyword>
<comment type="caution">
    <text evidence="1">The sequence shown here is derived from an EMBL/GenBank/DDBJ whole genome shotgun (WGS) entry which is preliminary data.</text>
</comment>
<dbReference type="EMBL" id="AVBG01000001">
    <property type="protein sequence ID" value="KGP92971.1"/>
    <property type="molecule type" value="Genomic_DNA"/>
</dbReference>
<evidence type="ECO:0000313" key="1">
    <source>
        <dbReference type="EMBL" id="KGP92971.1"/>
    </source>
</evidence>
<dbReference type="AlphaFoldDB" id="A0A0A2V2E0"/>
<sequence length="62" mass="7070">MKGTAVLQTQNEKVIVLEDINKETFDDWKAQGGYEKACKKTGNIEHVFPVQFTSDVDWAFGY</sequence>